<feature type="domain" description="Histidine kinase/HSP90-like ATPase" evidence="1">
    <location>
        <begin position="157"/>
        <end position="271"/>
    </location>
</feature>
<keyword evidence="2" id="KW-0547">Nucleotide-binding</keyword>
<protein>
    <submittedName>
        <fullName evidence="2">ATP-binding protein</fullName>
    </submittedName>
</protein>
<dbReference type="RefSeq" id="WP_154621408.1">
    <property type="nucleotide sequence ID" value="NZ_VUNL01000013.1"/>
</dbReference>
<evidence type="ECO:0000313" key="2">
    <source>
        <dbReference type="EMBL" id="MSV25648.1"/>
    </source>
</evidence>
<evidence type="ECO:0000313" key="3">
    <source>
        <dbReference type="Proteomes" id="UP000430222"/>
    </source>
</evidence>
<organism evidence="2 3">
    <name type="scientific">Selenomonas montiformis</name>
    <dbReference type="NCBI Taxonomy" id="2652285"/>
    <lineage>
        <taxon>Bacteria</taxon>
        <taxon>Bacillati</taxon>
        <taxon>Bacillota</taxon>
        <taxon>Negativicutes</taxon>
        <taxon>Selenomonadales</taxon>
        <taxon>Selenomonadaceae</taxon>
        <taxon>Selenomonas</taxon>
    </lineage>
</organism>
<dbReference type="SUPFAM" id="SSF55874">
    <property type="entry name" value="ATPase domain of HSP90 chaperone/DNA topoisomerase II/histidine kinase"/>
    <property type="match status" value="1"/>
</dbReference>
<proteinExistence type="predicted"/>
<dbReference type="Gene3D" id="3.30.565.10">
    <property type="entry name" value="Histidine kinase-like ATPase, C-terminal domain"/>
    <property type="match status" value="1"/>
</dbReference>
<keyword evidence="3" id="KW-1185">Reference proteome</keyword>
<dbReference type="EMBL" id="VUNL01000013">
    <property type="protein sequence ID" value="MSV25648.1"/>
    <property type="molecule type" value="Genomic_DNA"/>
</dbReference>
<comment type="caution">
    <text evidence="2">The sequence shown here is derived from an EMBL/GenBank/DDBJ whole genome shotgun (WGS) entry which is preliminary data.</text>
</comment>
<sequence>MRIEIPTKSYTDTALDFAYKLKGINVDDYICLVAKMQWVRPFSMLYMALIMKSFREKNKTKAFEFEPDFSAKGFSYATNMGFISAISKDLDSKYDHAMALGNDNYIPIHRIDLSKAYRENRVQKDKILDMGDIIEMESRKLAIVLSRNNEEFKQLMTYIIREMIRNIYDHSQSQTAWACGQYWKNDDKVEIAICDEGIGILKSMKMNRIYRDLVTNDLEAIKLTLNPGVSQAYGKKKTILSNEWDNSGFGLYMVKEVCKYLNGELTVASGEDFLTINSSGIKRTGHTYFNGTAIRILIDTSKEINCQELIDYFVCKGEKIANKCKYAFHTASVPSRGLMSKSKSI</sequence>
<evidence type="ECO:0000259" key="1">
    <source>
        <dbReference type="Pfam" id="PF02518"/>
    </source>
</evidence>
<gene>
    <name evidence="2" type="ORF">FYJ78_10820</name>
</gene>
<dbReference type="InterPro" id="IPR036890">
    <property type="entry name" value="HATPase_C_sf"/>
</dbReference>
<dbReference type="AlphaFoldDB" id="A0A6I2UTV5"/>
<keyword evidence="2" id="KW-0067">ATP-binding</keyword>
<dbReference type="InterPro" id="IPR003594">
    <property type="entry name" value="HATPase_dom"/>
</dbReference>
<dbReference type="Pfam" id="PF02518">
    <property type="entry name" value="HATPase_c"/>
    <property type="match status" value="1"/>
</dbReference>
<dbReference type="GO" id="GO:0005524">
    <property type="term" value="F:ATP binding"/>
    <property type="evidence" value="ECO:0007669"/>
    <property type="project" value="UniProtKB-KW"/>
</dbReference>
<accession>A0A6I2UTV5</accession>
<name>A0A6I2UTV5_9FIRM</name>
<reference evidence="2 3" key="1">
    <citation type="submission" date="2019-08" db="EMBL/GenBank/DDBJ databases">
        <title>In-depth cultivation of the pig gut microbiome towards novel bacterial diversity and tailored functional studies.</title>
        <authorList>
            <person name="Wylensek D."/>
            <person name="Hitch T.C.A."/>
            <person name="Clavel T."/>
        </authorList>
    </citation>
    <scope>NUCLEOTIDE SEQUENCE [LARGE SCALE GENOMIC DNA]</scope>
    <source>
        <strain evidence="3">WCA-380-WT-3B3</strain>
    </source>
</reference>
<dbReference type="Proteomes" id="UP000430222">
    <property type="component" value="Unassembled WGS sequence"/>
</dbReference>